<evidence type="ECO:0000313" key="3">
    <source>
        <dbReference type="Proteomes" id="UP000448867"/>
    </source>
</evidence>
<accession>A0A7X2IW41</accession>
<dbReference type="GO" id="GO:0042262">
    <property type="term" value="P:DNA protection"/>
    <property type="evidence" value="ECO:0007669"/>
    <property type="project" value="InterPro"/>
</dbReference>
<comment type="caution">
    <text evidence="2">The sequence shown here is derived from an EMBL/GenBank/DDBJ whole genome shotgun (WGS) entry which is preliminary data.</text>
</comment>
<dbReference type="AlphaFoldDB" id="A0A7X2IW41"/>
<gene>
    <name evidence="2" type="ORF">GJU40_01675</name>
</gene>
<name>A0A7X2IW41_9BACI</name>
<protein>
    <recommendedName>
        <fullName evidence="4">Gam-like protein</fullName>
    </recommendedName>
</protein>
<sequence length="185" mass="21201">MNPLQNLELVEVEDINSLSQEERKFEITDLDSLNWVFRKVSALHAKQKEIKQLADVERERIADWERGELSTITNSLSFFENMVKVYHMQKLAEDPKAKTISTPYGKSKTRKSAATPEKQDEEKILQYAIENEMDECIKNSVKWAELKKVLKIVEISGEKVVVDNNGQMVPGVTVKPESISYSVEV</sequence>
<dbReference type="EMBL" id="WKKI01000002">
    <property type="protein sequence ID" value="MRX70876.1"/>
    <property type="molecule type" value="Genomic_DNA"/>
</dbReference>
<feature type="region of interest" description="Disordered" evidence="1">
    <location>
        <begin position="97"/>
        <end position="118"/>
    </location>
</feature>
<dbReference type="SUPFAM" id="SSF161266">
    <property type="entry name" value="Gam-like"/>
    <property type="match status" value="1"/>
</dbReference>
<dbReference type="RefSeq" id="WP_154306009.1">
    <property type="nucleotide sequence ID" value="NZ_WKKI01000002.1"/>
</dbReference>
<dbReference type="Pfam" id="PF07352">
    <property type="entry name" value="Phage_Mu_Gam"/>
    <property type="match status" value="1"/>
</dbReference>
<dbReference type="InterPro" id="IPR009951">
    <property type="entry name" value="Host-nuc_inhib_Gam"/>
</dbReference>
<evidence type="ECO:0000313" key="2">
    <source>
        <dbReference type="EMBL" id="MRX70876.1"/>
    </source>
</evidence>
<reference evidence="2 3" key="1">
    <citation type="submission" date="2019-11" db="EMBL/GenBank/DDBJ databases">
        <title>Bacillus lacus genome.</title>
        <authorList>
            <person name="Allen C.J."/>
            <person name="Newman J.D."/>
        </authorList>
    </citation>
    <scope>NUCLEOTIDE SEQUENCE [LARGE SCALE GENOMIC DNA]</scope>
    <source>
        <strain evidence="2 3">KCTC 33946</strain>
    </source>
</reference>
<dbReference type="OrthoDB" id="1908548at2"/>
<dbReference type="GO" id="GO:0003690">
    <property type="term" value="F:double-stranded DNA binding"/>
    <property type="evidence" value="ECO:0007669"/>
    <property type="project" value="InterPro"/>
</dbReference>
<proteinExistence type="predicted"/>
<evidence type="ECO:0008006" key="4">
    <source>
        <dbReference type="Google" id="ProtNLM"/>
    </source>
</evidence>
<keyword evidence="3" id="KW-1185">Reference proteome</keyword>
<organism evidence="2 3">
    <name type="scientific">Metabacillus lacus</name>
    <dbReference type="NCBI Taxonomy" id="1983721"/>
    <lineage>
        <taxon>Bacteria</taxon>
        <taxon>Bacillati</taxon>
        <taxon>Bacillota</taxon>
        <taxon>Bacilli</taxon>
        <taxon>Bacillales</taxon>
        <taxon>Bacillaceae</taxon>
        <taxon>Metabacillus</taxon>
    </lineage>
</organism>
<evidence type="ECO:0000256" key="1">
    <source>
        <dbReference type="SAM" id="MobiDB-lite"/>
    </source>
</evidence>
<dbReference type="Proteomes" id="UP000448867">
    <property type="component" value="Unassembled WGS sequence"/>
</dbReference>